<dbReference type="PROSITE" id="PS51371">
    <property type="entry name" value="CBS"/>
    <property type="match status" value="2"/>
</dbReference>
<evidence type="ECO:0000313" key="5">
    <source>
        <dbReference type="Proteomes" id="UP001156666"/>
    </source>
</evidence>
<dbReference type="InterPro" id="IPR051257">
    <property type="entry name" value="Diverse_CBS-Domain"/>
</dbReference>
<dbReference type="PANTHER" id="PTHR43080">
    <property type="entry name" value="CBS DOMAIN-CONTAINING PROTEIN CBSX3, MITOCHONDRIAL"/>
    <property type="match status" value="1"/>
</dbReference>
<reference evidence="4" key="1">
    <citation type="journal article" date="2014" name="Int. J. Syst. Evol. Microbiol.">
        <title>Complete genome sequence of Corynebacterium casei LMG S-19264T (=DSM 44701T), isolated from a smear-ripened cheese.</title>
        <authorList>
            <consortium name="US DOE Joint Genome Institute (JGI-PGF)"/>
            <person name="Walter F."/>
            <person name="Albersmeier A."/>
            <person name="Kalinowski J."/>
            <person name="Ruckert C."/>
        </authorList>
    </citation>
    <scope>NUCLEOTIDE SEQUENCE</scope>
    <source>
        <strain evidence="4">NBRC 108769</strain>
    </source>
</reference>
<proteinExistence type="predicted"/>
<dbReference type="Pfam" id="PF00571">
    <property type="entry name" value="CBS"/>
    <property type="match status" value="2"/>
</dbReference>
<evidence type="ECO:0000313" key="4">
    <source>
        <dbReference type="EMBL" id="GLR17153.1"/>
    </source>
</evidence>
<dbReference type="InterPro" id="IPR000644">
    <property type="entry name" value="CBS_dom"/>
</dbReference>
<accession>A0AA37SM19</accession>
<dbReference type="EMBL" id="BSOH01000010">
    <property type="protein sequence ID" value="GLR17153.1"/>
    <property type="molecule type" value="Genomic_DNA"/>
</dbReference>
<evidence type="ECO:0000259" key="3">
    <source>
        <dbReference type="PROSITE" id="PS51371"/>
    </source>
</evidence>
<gene>
    <name evidence="4" type="ORF">GCM10007940_17680</name>
</gene>
<dbReference type="Gene3D" id="3.10.580.10">
    <property type="entry name" value="CBS-domain"/>
    <property type="match status" value="2"/>
</dbReference>
<name>A0AA37SM19_9BACT</name>
<dbReference type="AlphaFoldDB" id="A0AA37SM19"/>
<comment type="caution">
    <text evidence="4">The sequence shown here is derived from an EMBL/GenBank/DDBJ whole genome shotgun (WGS) entry which is preliminary data.</text>
</comment>
<keyword evidence="1 2" id="KW-0129">CBS domain</keyword>
<protein>
    <recommendedName>
        <fullName evidence="3">CBS domain-containing protein</fullName>
    </recommendedName>
</protein>
<feature type="domain" description="CBS" evidence="3">
    <location>
        <begin position="11"/>
        <end position="73"/>
    </location>
</feature>
<feature type="domain" description="CBS" evidence="3">
    <location>
        <begin position="86"/>
        <end position="142"/>
    </location>
</feature>
<organism evidence="4 5">
    <name type="scientific">Portibacter lacus</name>
    <dbReference type="NCBI Taxonomy" id="1099794"/>
    <lineage>
        <taxon>Bacteria</taxon>
        <taxon>Pseudomonadati</taxon>
        <taxon>Bacteroidota</taxon>
        <taxon>Saprospiria</taxon>
        <taxon>Saprospirales</taxon>
        <taxon>Haliscomenobacteraceae</taxon>
        <taxon>Portibacter</taxon>
    </lineage>
</organism>
<dbReference type="Proteomes" id="UP001156666">
    <property type="component" value="Unassembled WGS sequence"/>
</dbReference>
<dbReference type="PANTHER" id="PTHR43080:SF2">
    <property type="entry name" value="CBS DOMAIN-CONTAINING PROTEIN"/>
    <property type="match status" value="1"/>
</dbReference>
<dbReference type="SMART" id="SM00116">
    <property type="entry name" value="CBS"/>
    <property type="match status" value="2"/>
</dbReference>
<reference evidence="4" key="2">
    <citation type="submission" date="2023-01" db="EMBL/GenBank/DDBJ databases">
        <title>Draft genome sequence of Portibacter lacus strain NBRC 108769.</title>
        <authorList>
            <person name="Sun Q."/>
            <person name="Mori K."/>
        </authorList>
    </citation>
    <scope>NUCLEOTIDE SEQUENCE</scope>
    <source>
        <strain evidence="4">NBRC 108769</strain>
    </source>
</reference>
<evidence type="ECO:0000256" key="1">
    <source>
        <dbReference type="ARBA" id="ARBA00023122"/>
    </source>
</evidence>
<keyword evidence="5" id="KW-1185">Reference proteome</keyword>
<dbReference type="SUPFAM" id="SSF54631">
    <property type="entry name" value="CBS-domain pair"/>
    <property type="match status" value="1"/>
</dbReference>
<sequence>MNRVTPISKIMQKNFYEILPDLSIGKAMKIMNKKNVKHLAVVRDGIFLGFVSLCDCEYFKSTLIKDGHLGPDELLRLKHHKVSEIMSTKLVKLSPTDSIHIASEIMKSIIFQVIPVIDRNRIIGILTPELIASCRKRFELALV</sequence>
<dbReference type="InterPro" id="IPR046342">
    <property type="entry name" value="CBS_dom_sf"/>
</dbReference>
<evidence type="ECO:0000256" key="2">
    <source>
        <dbReference type="PROSITE-ProRule" id="PRU00703"/>
    </source>
</evidence>